<protein>
    <recommendedName>
        <fullName evidence="3">NifU family protein</fullName>
    </recommendedName>
</protein>
<comment type="caution">
    <text evidence="1">The sequence shown here is derived from an EMBL/GenBank/DDBJ whole genome shotgun (WGS) entry which is preliminary data.</text>
</comment>
<evidence type="ECO:0000313" key="2">
    <source>
        <dbReference type="Proteomes" id="UP000545493"/>
    </source>
</evidence>
<dbReference type="Proteomes" id="UP000545493">
    <property type="component" value="Unassembled WGS sequence"/>
</dbReference>
<proteinExistence type="predicted"/>
<evidence type="ECO:0008006" key="3">
    <source>
        <dbReference type="Google" id="ProtNLM"/>
    </source>
</evidence>
<name>A0A7X5ZQB3_9PSEU</name>
<organism evidence="1 2">
    <name type="scientific">Saccharomonospora amisosensis</name>
    <dbReference type="NCBI Taxonomy" id="1128677"/>
    <lineage>
        <taxon>Bacteria</taxon>
        <taxon>Bacillati</taxon>
        <taxon>Actinomycetota</taxon>
        <taxon>Actinomycetes</taxon>
        <taxon>Pseudonocardiales</taxon>
        <taxon>Pseudonocardiaceae</taxon>
        <taxon>Saccharomonospora</taxon>
    </lineage>
</organism>
<keyword evidence="2" id="KW-1185">Reference proteome</keyword>
<evidence type="ECO:0000313" key="1">
    <source>
        <dbReference type="EMBL" id="NIJ11321.1"/>
    </source>
</evidence>
<dbReference type="RefSeq" id="WP_167168455.1">
    <property type="nucleotide sequence ID" value="NZ_JAAOYM010000001.1"/>
</dbReference>
<reference evidence="1 2" key="1">
    <citation type="submission" date="2020-03" db="EMBL/GenBank/DDBJ databases">
        <title>Sequencing the genomes of 1000 actinobacteria strains.</title>
        <authorList>
            <person name="Klenk H.-P."/>
        </authorList>
    </citation>
    <scope>NUCLEOTIDE SEQUENCE [LARGE SCALE GENOMIC DNA]</scope>
    <source>
        <strain evidence="1 2">DSM 45685</strain>
    </source>
</reference>
<sequence>MIDPSGLKAMQDMLATDGYRLEATEHGDRVDVRISVADPQACADCLAPEPVLRGILHKQLKVPESAIDLVYPEHEG</sequence>
<accession>A0A7X5ZQB3</accession>
<gene>
    <name evidence="1" type="ORF">FHU38_001665</name>
</gene>
<dbReference type="AlphaFoldDB" id="A0A7X5ZQB3"/>
<dbReference type="EMBL" id="JAAOYM010000001">
    <property type="protein sequence ID" value="NIJ11321.1"/>
    <property type="molecule type" value="Genomic_DNA"/>
</dbReference>